<feature type="compositionally biased region" description="Basic and acidic residues" evidence="1">
    <location>
        <begin position="102"/>
        <end position="115"/>
    </location>
</feature>
<reference evidence="2 3" key="1">
    <citation type="submission" date="2022-04" db="EMBL/GenBank/DDBJ databases">
        <title>Genome diversity in the genus Frankia.</title>
        <authorList>
            <person name="Carlos-Shanley C."/>
            <person name="Hahn D."/>
        </authorList>
    </citation>
    <scope>NUCLEOTIDE SEQUENCE [LARGE SCALE GENOMIC DNA]</scope>
    <source>
        <strain evidence="2 3">Ag45/Mut15</strain>
    </source>
</reference>
<accession>A0ABT0K411</accession>
<protein>
    <submittedName>
        <fullName evidence="2">Uncharacterized protein</fullName>
    </submittedName>
</protein>
<evidence type="ECO:0000256" key="1">
    <source>
        <dbReference type="SAM" id="MobiDB-lite"/>
    </source>
</evidence>
<sequence>MWAGATGRRVTDERPWAAHVRRWAAVLVTAASMIALAGCASSGQASAPAAGTTTPTVTAATAVPAAAASGASAGQGTRRITLAPVDQRGRPASGWTLDSAEDDPRSPIDCGDRET</sequence>
<proteinExistence type="predicted"/>
<feature type="compositionally biased region" description="Low complexity" evidence="1">
    <location>
        <begin position="65"/>
        <end position="77"/>
    </location>
</feature>
<name>A0ABT0K411_9ACTN</name>
<gene>
    <name evidence="2" type="ORF">MXD59_22615</name>
</gene>
<comment type="caution">
    <text evidence="2">The sequence shown here is derived from an EMBL/GenBank/DDBJ whole genome shotgun (WGS) entry which is preliminary data.</text>
</comment>
<feature type="region of interest" description="Disordered" evidence="1">
    <location>
        <begin position="65"/>
        <end position="115"/>
    </location>
</feature>
<dbReference type="EMBL" id="JALKFT010000036">
    <property type="protein sequence ID" value="MCK9878522.1"/>
    <property type="molecule type" value="Genomic_DNA"/>
</dbReference>
<keyword evidence="3" id="KW-1185">Reference proteome</keyword>
<evidence type="ECO:0000313" key="3">
    <source>
        <dbReference type="Proteomes" id="UP001201873"/>
    </source>
</evidence>
<dbReference type="Proteomes" id="UP001201873">
    <property type="component" value="Unassembled WGS sequence"/>
</dbReference>
<evidence type="ECO:0000313" key="2">
    <source>
        <dbReference type="EMBL" id="MCK9878522.1"/>
    </source>
</evidence>
<organism evidence="2 3">
    <name type="scientific">Frankia umida</name>
    <dbReference type="NCBI Taxonomy" id="573489"/>
    <lineage>
        <taxon>Bacteria</taxon>
        <taxon>Bacillati</taxon>
        <taxon>Actinomycetota</taxon>
        <taxon>Actinomycetes</taxon>
        <taxon>Frankiales</taxon>
        <taxon>Frankiaceae</taxon>
        <taxon>Frankia</taxon>
    </lineage>
</organism>